<dbReference type="AlphaFoldDB" id="A0A382LYV9"/>
<feature type="transmembrane region" description="Helical" evidence="1">
    <location>
        <begin position="21"/>
        <end position="46"/>
    </location>
</feature>
<protein>
    <recommendedName>
        <fullName evidence="3">CDP-diacylglycerol--glycerol-3-phosphate 3-phosphatidyltransferase</fullName>
    </recommendedName>
</protein>
<keyword evidence="1" id="KW-1133">Transmembrane helix</keyword>
<organism evidence="2">
    <name type="scientific">marine metagenome</name>
    <dbReference type="NCBI Taxonomy" id="408172"/>
    <lineage>
        <taxon>unclassified sequences</taxon>
        <taxon>metagenomes</taxon>
        <taxon>ecological metagenomes</taxon>
    </lineage>
</organism>
<dbReference type="EMBL" id="UINC01090125">
    <property type="protein sequence ID" value="SVC41786.1"/>
    <property type="molecule type" value="Genomic_DNA"/>
</dbReference>
<accession>A0A382LYV9</accession>
<sequence length="49" mass="5001">MVGSPNVPNLITIGRILACPAIFFLALAPSIGARMVAFALFVAAGLSDL</sequence>
<evidence type="ECO:0000313" key="2">
    <source>
        <dbReference type="EMBL" id="SVC41786.1"/>
    </source>
</evidence>
<dbReference type="GO" id="GO:0016020">
    <property type="term" value="C:membrane"/>
    <property type="evidence" value="ECO:0007669"/>
    <property type="project" value="InterPro"/>
</dbReference>
<name>A0A382LYV9_9ZZZZ</name>
<dbReference type="GO" id="GO:0008654">
    <property type="term" value="P:phospholipid biosynthetic process"/>
    <property type="evidence" value="ECO:0007669"/>
    <property type="project" value="InterPro"/>
</dbReference>
<keyword evidence="1" id="KW-0472">Membrane</keyword>
<evidence type="ECO:0008006" key="3">
    <source>
        <dbReference type="Google" id="ProtNLM"/>
    </source>
</evidence>
<feature type="non-terminal residue" evidence="2">
    <location>
        <position position="49"/>
    </location>
</feature>
<gene>
    <name evidence="2" type="ORF">METZ01_LOCUS294640</name>
</gene>
<proteinExistence type="predicted"/>
<keyword evidence="1" id="KW-0812">Transmembrane</keyword>
<dbReference type="Gene3D" id="1.20.120.1760">
    <property type="match status" value="1"/>
</dbReference>
<dbReference type="InterPro" id="IPR000462">
    <property type="entry name" value="CDP-OH_P_trans"/>
</dbReference>
<reference evidence="2" key="1">
    <citation type="submission" date="2018-05" db="EMBL/GenBank/DDBJ databases">
        <authorList>
            <person name="Lanie J.A."/>
            <person name="Ng W.-L."/>
            <person name="Kazmierczak K.M."/>
            <person name="Andrzejewski T.M."/>
            <person name="Davidsen T.M."/>
            <person name="Wayne K.J."/>
            <person name="Tettelin H."/>
            <person name="Glass J.I."/>
            <person name="Rusch D."/>
            <person name="Podicherti R."/>
            <person name="Tsui H.-C.T."/>
            <person name="Winkler M.E."/>
        </authorList>
    </citation>
    <scope>NUCLEOTIDE SEQUENCE</scope>
</reference>
<dbReference type="GO" id="GO:0016780">
    <property type="term" value="F:phosphotransferase activity, for other substituted phosphate groups"/>
    <property type="evidence" value="ECO:0007669"/>
    <property type="project" value="InterPro"/>
</dbReference>
<dbReference type="InterPro" id="IPR043130">
    <property type="entry name" value="CDP-OH_PTrfase_TM_dom"/>
</dbReference>
<dbReference type="Pfam" id="PF01066">
    <property type="entry name" value="CDP-OH_P_transf"/>
    <property type="match status" value="1"/>
</dbReference>
<evidence type="ECO:0000256" key="1">
    <source>
        <dbReference type="SAM" id="Phobius"/>
    </source>
</evidence>